<evidence type="ECO:0000256" key="1">
    <source>
        <dbReference type="SAM" id="MobiDB-lite"/>
    </source>
</evidence>
<proteinExistence type="predicted"/>
<protein>
    <submittedName>
        <fullName evidence="2">Uncharacterized protein</fullName>
    </submittedName>
</protein>
<evidence type="ECO:0000313" key="2">
    <source>
        <dbReference type="EMBL" id="RPF21885.1"/>
    </source>
</evidence>
<dbReference type="AlphaFoldDB" id="A0A3N4ZLU4"/>
<reference evidence="2 3" key="1">
    <citation type="submission" date="2018-11" db="EMBL/GenBank/DDBJ databases">
        <title>Sequencing the genomes of 1000 actinobacteria strains.</title>
        <authorList>
            <person name="Klenk H.-P."/>
        </authorList>
    </citation>
    <scope>NUCLEOTIDE SEQUENCE [LARGE SCALE GENOMIC DNA]</scope>
    <source>
        <strain evidence="2 3">DSM 15700</strain>
    </source>
</reference>
<feature type="compositionally biased region" description="Polar residues" evidence="1">
    <location>
        <begin position="1"/>
        <end position="12"/>
    </location>
</feature>
<keyword evidence="3" id="KW-1185">Reference proteome</keyword>
<name>A0A3N4ZLU4_9MICO</name>
<gene>
    <name evidence="2" type="ORF">EDD34_2521</name>
</gene>
<accession>A0A3N4ZLU4</accession>
<comment type="caution">
    <text evidence="2">The sequence shown here is derived from an EMBL/GenBank/DDBJ whole genome shotgun (WGS) entry which is preliminary data.</text>
</comment>
<organism evidence="2 3">
    <name type="scientific">Myceligenerans xiligouense</name>
    <dbReference type="NCBI Taxonomy" id="253184"/>
    <lineage>
        <taxon>Bacteria</taxon>
        <taxon>Bacillati</taxon>
        <taxon>Actinomycetota</taxon>
        <taxon>Actinomycetes</taxon>
        <taxon>Micrococcales</taxon>
        <taxon>Promicromonosporaceae</taxon>
        <taxon>Myceligenerans</taxon>
    </lineage>
</organism>
<sequence>MARTVAQGSLSTVPGVVRTPPEAPTLRRFGGATQWEPHVVGHDTPPDVAQREMRRDLALGAFAKLTENARTVAEASSAVSSAESSARKYLSRVLSYCTGTTPAAPDGIDARPLLGQHTGWAAIDTDAMLSVWAEPEKAEDASGKQHAQGIARSANARIRDLQNRVADVDSFVRATYRTFPQPFTAEPLRGWFRWTLRMTINQLADRMSEYLSDIAEFHEPPLPSAESPAETRAAILRHVPDLTDALGPWSSLQQTLRDATADRSTKPGVLGPSLDGTVTRIARSVENADTTLRTLTRSGRM</sequence>
<feature type="region of interest" description="Disordered" evidence="1">
    <location>
        <begin position="1"/>
        <end position="22"/>
    </location>
</feature>
<dbReference type="EMBL" id="RKQZ01000001">
    <property type="protein sequence ID" value="RPF21885.1"/>
    <property type="molecule type" value="Genomic_DNA"/>
</dbReference>
<dbReference type="Proteomes" id="UP000280501">
    <property type="component" value="Unassembled WGS sequence"/>
</dbReference>
<dbReference type="RefSeq" id="WP_123814878.1">
    <property type="nucleotide sequence ID" value="NZ_RKQZ01000001.1"/>
</dbReference>
<evidence type="ECO:0000313" key="3">
    <source>
        <dbReference type="Proteomes" id="UP000280501"/>
    </source>
</evidence>